<accession>A0ABY4F3H0</accession>
<protein>
    <recommendedName>
        <fullName evidence="1">MoxR-vWA-beta-propeller ternary system domain-containing protein</fullName>
    </recommendedName>
</protein>
<organism evidence="2 3">
    <name type="scientific">Hymenobacter cellulosivorans</name>
    <dbReference type="NCBI Taxonomy" id="2932249"/>
    <lineage>
        <taxon>Bacteria</taxon>
        <taxon>Pseudomonadati</taxon>
        <taxon>Bacteroidota</taxon>
        <taxon>Cytophagia</taxon>
        <taxon>Cytophagales</taxon>
        <taxon>Hymenobacteraceae</taxon>
        <taxon>Hymenobacter</taxon>
    </lineage>
</organism>
<dbReference type="Pfam" id="PF19920">
    <property type="entry name" value="bpX4"/>
    <property type="match status" value="1"/>
</dbReference>
<dbReference type="RefSeq" id="WP_244714387.1">
    <property type="nucleotide sequence ID" value="NZ_CP095049.1"/>
</dbReference>
<feature type="domain" description="MoxR-vWA-beta-propeller ternary system" evidence="1">
    <location>
        <begin position="3"/>
        <end position="202"/>
    </location>
</feature>
<reference evidence="2 3" key="1">
    <citation type="submission" date="2022-04" db="EMBL/GenBank/DDBJ databases">
        <title>Hymenobacter sp. isolated from the air.</title>
        <authorList>
            <person name="Won M."/>
            <person name="Lee C.-M."/>
            <person name="Woen H.-Y."/>
            <person name="Kwon S.-W."/>
        </authorList>
    </citation>
    <scope>NUCLEOTIDE SEQUENCE [LARGE SCALE GENOMIC DNA]</scope>
    <source>
        <strain evidence="3">5116 S-27</strain>
    </source>
</reference>
<dbReference type="EMBL" id="CP095049">
    <property type="protein sequence ID" value="UOQ51203.1"/>
    <property type="molecule type" value="Genomic_DNA"/>
</dbReference>
<keyword evidence="3" id="KW-1185">Reference proteome</keyword>
<evidence type="ECO:0000313" key="3">
    <source>
        <dbReference type="Proteomes" id="UP000831785"/>
    </source>
</evidence>
<dbReference type="InterPro" id="IPR045549">
    <property type="entry name" value="bpX4"/>
</dbReference>
<proteinExistence type="predicted"/>
<evidence type="ECO:0000259" key="1">
    <source>
        <dbReference type="Pfam" id="PF19920"/>
    </source>
</evidence>
<gene>
    <name evidence="2" type="ORF">MUN80_15685</name>
</gene>
<sequence>MLITSFLQDLLTTGSITLTGRPTPFVPDDLLAATDLLQTYHAEDAQQMPHSAPAFDAPAALWAARLLYYTIQLTLVRELDEAVIAQALADFTADLTPEVLYSADLMLRYLPDLLRLAKGLAPGDALVARLQALARQWPLSFVSSEMPDPEAEARVLVHPALRQEYVDRIIRAQDRRRAGQEHLRPLVQAALGGHAATLWPDFQAFTLLPTDGKHAD</sequence>
<dbReference type="Proteomes" id="UP000831785">
    <property type="component" value="Chromosome"/>
</dbReference>
<name>A0ABY4F3H0_9BACT</name>
<evidence type="ECO:0000313" key="2">
    <source>
        <dbReference type="EMBL" id="UOQ51203.1"/>
    </source>
</evidence>